<comment type="caution">
    <text evidence="1">The sequence shown here is derived from an EMBL/GenBank/DDBJ whole genome shotgun (WGS) entry which is preliminary data.</text>
</comment>
<evidence type="ECO:0000313" key="1">
    <source>
        <dbReference type="EMBL" id="EHM39315.1"/>
    </source>
</evidence>
<name>G9YBF8_HAFAL</name>
<dbReference type="HOGENOM" id="CLU_3200478_0_0_6"/>
<gene>
    <name evidence="1" type="ORF">HMPREF0454_03939</name>
</gene>
<reference evidence="1 2" key="1">
    <citation type="submission" date="2011-08" db="EMBL/GenBank/DDBJ databases">
        <authorList>
            <person name="Weinstock G."/>
            <person name="Sodergren E."/>
            <person name="Clifton S."/>
            <person name="Fulton L."/>
            <person name="Fulton B."/>
            <person name="Courtney L."/>
            <person name="Fronick C."/>
            <person name="Harrison M."/>
            <person name="Strong C."/>
            <person name="Farmer C."/>
            <person name="Delahaunty K."/>
            <person name="Markovic C."/>
            <person name="Hall O."/>
            <person name="Minx P."/>
            <person name="Tomlinson C."/>
            <person name="Mitreva M."/>
            <person name="Hou S."/>
            <person name="Chen J."/>
            <person name="Wollam A."/>
            <person name="Pepin K.H."/>
            <person name="Johnson M."/>
            <person name="Bhonagiri V."/>
            <person name="Zhang X."/>
            <person name="Suruliraj S."/>
            <person name="Warren W."/>
            <person name="Chinwalla A."/>
            <person name="Mardis E.R."/>
            <person name="Wilson R.K."/>
        </authorList>
    </citation>
    <scope>NUCLEOTIDE SEQUENCE [LARGE SCALE GENOMIC DNA]</scope>
    <source>
        <strain evidence="1 2">ATCC 51873</strain>
    </source>
</reference>
<dbReference type="Proteomes" id="UP000005959">
    <property type="component" value="Unassembled WGS sequence"/>
</dbReference>
<proteinExistence type="predicted"/>
<protein>
    <submittedName>
        <fullName evidence="1">Uncharacterized protein</fullName>
    </submittedName>
</protein>
<dbReference type="EMBL" id="AGCI01000096">
    <property type="protein sequence ID" value="EHM39315.1"/>
    <property type="molecule type" value="Genomic_DNA"/>
</dbReference>
<organism evidence="1 2">
    <name type="scientific">Hafnia alvei ATCC 51873</name>
    <dbReference type="NCBI Taxonomy" id="1002364"/>
    <lineage>
        <taxon>Bacteria</taxon>
        <taxon>Pseudomonadati</taxon>
        <taxon>Pseudomonadota</taxon>
        <taxon>Gammaproteobacteria</taxon>
        <taxon>Enterobacterales</taxon>
        <taxon>Hafniaceae</taxon>
        <taxon>Hafnia</taxon>
    </lineage>
</organism>
<sequence>MHFHVLPPSTSAVGLISGIAPSRNHSQLESVWCLVCGWLLAGRYI</sequence>
<accession>G9YBF8</accession>
<dbReference type="AlphaFoldDB" id="G9YBF8"/>
<evidence type="ECO:0000313" key="2">
    <source>
        <dbReference type="Proteomes" id="UP000005959"/>
    </source>
</evidence>